<evidence type="ECO:0000256" key="10">
    <source>
        <dbReference type="PIRSR" id="PIRSR001415-1"/>
    </source>
</evidence>
<dbReference type="GO" id="GO:0004655">
    <property type="term" value="F:porphobilinogen synthase activity"/>
    <property type="evidence" value="ECO:0007669"/>
    <property type="project" value="UniProtKB-EC"/>
</dbReference>
<evidence type="ECO:0000256" key="6">
    <source>
        <dbReference type="ARBA" id="ARBA00023244"/>
    </source>
</evidence>
<dbReference type="SUPFAM" id="SSF51569">
    <property type="entry name" value="Aldolase"/>
    <property type="match status" value="1"/>
</dbReference>
<dbReference type="Proteomes" id="UP000008983">
    <property type="component" value="Unassembled WGS sequence"/>
</dbReference>
<feature type="binding site" evidence="11">
    <location>
        <position position="226"/>
    </location>
    <ligand>
        <name>5-aminolevulinate</name>
        <dbReference type="ChEBI" id="CHEBI:356416"/>
        <label>1</label>
    </ligand>
</feature>
<feature type="active site" description="Schiff-base intermediate with substrate" evidence="10">
    <location>
        <position position="204"/>
    </location>
</feature>
<evidence type="ECO:0000256" key="8">
    <source>
        <dbReference type="ARBA" id="ARBA00032837"/>
    </source>
</evidence>
<dbReference type="OMA" id="YQMDYAN"/>
<dbReference type="GO" id="GO:0005829">
    <property type="term" value="C:cytosol"/>
    <property type="evidence" value="ECO:0007669"/>
    <property type="project" value="TreeGrafter"/>
</dbReference>
<evidence type="ECO:0000313" key="14">
    <source>
        <dbReference type="Proteomes" id="UP000008983"/>
    </source>
</evidence>
<evidence type="ECO:0000256" key="12">
    <source>
        <dbReference type="RuleBase" id="RU004161"/>
    </source>
</evidence>
<evidence type="ECO:0000256" key="11">
    <source>
        <dbReference type="PIRSR" id="PIRSR001415-2"/>
    </source>
</evidence>
<evidence type="ECO:0000256" key="7">
    <source>
        <dbReference type="ARBA" id="ARBA00025628"/>
    </source>
</evidence>
<evidence type="ECO:0000256" key="2">
    <source>
        <dbReference type="ARBA" id="ARBA00008055"/>
    </source>
</evidence>
<keyword evidence="6" id="KW-0627">Porphyrin biosynthesis</keyword>
<dbReference type="FunCoup" id="G0QYF9">
    <property type="interactions" value="290"/>
</dbReference>
<dbReference type="InterPro" id="IPR013785">
    <property type="entry name" value="Aldolase_TIM"/>
</dbReference>
<evidence type="ECO:0000256" key="1">
    <source>
        <dbReference type="ARBA" id="ARBA00004694"/>
    </source>
</evidence>
<evidence type="ECO:0000256" key="4">
    <source>
        <dbReference type="ARBA" id="ARBA00023133"/>
    </source>
</evidence>
<feature type="active site" description="Schiff-base intermediate with substrate" evidence="10">
    <location>
        <position position="257"/>
    </location>
</feature>
<comment type="function">
    <text evidence="7">Catalyzes an early step in the biosynthesis of tetrapyrroles. Binds two molecules of 5-aminolevulinate per subunit, each at a distinct site, and catalyzes their condensation to form porphobilinogen.</text>
</comment>
<protein>
    <recommendedName>
        <fullName evidence="3">porphobilinogen synthase</fullName>
        <ecNumber evidence="3">4.2.1.24</ecNumber>
    </recommendedName>
    <alternativeName>
        <fullName evidence="8">Porphobilinogen synthase</fullName>
    </alternativeName>
</protein>
<dbReference type="GO" id="GO:0008270">
    <property type="term" value="F:zinc ion binding"/>
    <property type="evidence" value="ECO:0007669"/>
    <property type="project" value="TreeGrafter"/>
</dbReference>
<dbReference type="PRINTS" id="PR00144">
    <property type="entry name" value="DALDHYDRTASE"/>
</dbReference>
<dbReference type="PANTHER" id="PTHR11458">
    <property type="entry name" value="DELTA-AMINOLEVULINIC ACID DEHYDRATASE"/>
    <property type="match status" value="1"/>
</dbReference>
<comment type="catalytic activity">
    <reaction evidence="9">
        <text>2 5-aminolevulinate = porphobilinogen + 2 H2O + H(+)</text>
        <dbReference type="Rhea" id="RHEA:24064"/>
        <dbReference type="ChEBI" id="CHEBI:15377"/>
        <dbReference type="ChEBI" id="CHEBI:15378"/>
        <dbReference type="ChEBI" id="CHEBI:58126"/>
        <dbReference type="ChEBI" id="CHEBI:356416"/>
        <dbReference type="EC" id="4.2.1.24"/>
    </reaction>
</comment>
<gene>
    <name evidence="13" type="ORF">IMG5_149280</name>
</gene>
<dbReference type="SMART" id="SM01004">
    <property type="entry name" value="ALAD"/>
    <property type="match status" value="1"/>
</dbReference>
<evidence type="ECO:0000256" key="9">
    <source>
        <dbReference type="ARBA" id="ARBA00047651"/>
    </source>
</evidence>
<feature type="binding site" evidence="11">
    <location>
        <position position="322"/>
    </location>
    <ligand>
        <name>5-aminolevulinate</name>
        <dbReference type="ChEBI" id="CHEBI:356416"/>
        <label>2</label>
    </ligand>
</feature>
<comment type="pathway">
    <text evidence="1">Porphyrin-containing compound metabolism; protoporphyrin-IX biosynthesis; coproporphyrinogen-III from 5-aminolevulinate: step 1/4.</text>
</comment>
<keyword evidence="14" id="KW-1185">Reference proteome</keyword>
<name>G0QYF9_ICHMU</name>
<sequence>MNSNYNIPQNHFIHSAYKFQACRNWYKNILTAHNLVYPIFVLDEPDIEQEIKTMPGIKRYGYKNIITHLEPLIAKGLKSIIIFGILTNDSDKDSVGTYAGGCGKKGPTHLALEYIKQAFPDLLLIVDVCLCAFTSHGHCGILKEDGLIDNGKSIQRLAEISVSYVESGAQVIAPSDMMDGRIATIKYELLKRGLEIPIMSYSAKFASSFYGPFRDACKSAPGKSDRQAYQLPCDSIELALKAVQRDLEEGADFIMVKPISSYLDVARAIKDKFNPIMACYHVSGEYSMICFAAERGACDKKKVVLENMRCFQRAGINIIITYFVPELLEWIKEDY</sequence>
<dbReference type="GeneID" id="14905853"/>
<dbReference type="RefSeq" id="XP_004030981.1">
    <property type="nucleotide sequence ID" value="XM_004030933.1"/>
</dbReference>
<feature type="binding site" evidence="11">
    <location>
        <position position="283"/>
    </location>
    <ligand>
        <name>5-aminolevulinate</name>
        <dbReference type="ChEBI" id="CHEBI:356416"/>
        <label>2</label>
    </ligand>
</feature>
<dbReference type="EMBL" id="GL984109">
    <property type="protein sequence ID" value="EGR29745.1"/>
    <property type="molecule type" value="Genomic_DNA"/>
</dbReference>
<comment type="similarity">
    <text evidence="2 12">Belongs to the ALAD family.</text>
</comment>
<dbReference type="PIRSF" id="PIRSF001415">
    <property type="entry name" value="Porphbilin_synth"/>
    <property type="match status" value="1"/>
</dbReference>
<dbReference type="Gene3D" id="3.20.20.70">
    <property type="entry name" value="Aldolase class I"/>
    <property type="match status" value="1"/>
</dbReference>
<organism evidence="13 14">
    <name type="scientific">Ichthyophthirius multifiliis</name>
    <name type="common">White spot disease agent</name>
    <name type="synonym">Ich</name>
    <dbReference type="NCBI Taxonomy" id="5932"/>
    <lineage>
        <taxon>Eukaryota</taxon>
        <taxon>Sar</taxon>
        <taxon>Alveolata</taxon>
        <taxon>Ciliophora</taxon>
        <taxon>Intramacronucleata</taxon>
        <taxon>Oligohymenophorea</taxon>
        <taxon>Hymenostomatida</taxon>
        <taxon>Ophryoglenina</taxon>
        <taxon>Ichthyophthirius</taxon>
    </lineage>
</organism>
<keyword evidence="5" id="KW-0456">Lyase</keyword>
<dbReference type="STRING" id="857967.G0QYF9"/>
<evidence type="ECO:0000256" key="5">
    <source>
        <dbReference type="ARBA" id="ARBA00023239"/>
    </source>
</evidence>
<evidence type="ECO:0000313" key="13">
    <source>
        <dbReference type="EMBL" id="EGR29745.1"/>
    </source>
</evidence>
<proteinExistence type="inferred from homology"/>
<dbReference type="InterPro" id="IPR001731">
    <property type="entry name" value="ALAD"/>
</dbReference>
<dbReference type="GO" id="GO:0006782">
    <property type="term" value="P:protoporphyrinogen IX biosynthetic process"/>
    <property type="evidence" value="ECO:0007669"/>
    <property type="project" value="UniProtKB-UniPathway"/>
</dbReference>
<dbReference type="AlphaFoldDB" id="G0QYF9"/>
<dbReference type="Pfam" id="PF00490">
    <property type="entry name" value="ALAD"/>
    <property type="match status" value="1"/>
</dbReference>
<dbReference type="eggNOG" id="KOG2794">
    <property type="taxonomic scope" value="Eukaryota"/>
</dbReference>
<dbReference type="UniPathway" id="UPA00251">
    <property type="reaction ID" value="UER00318"/>
</dbReference>
<dbReference type="InParanoid" id="G0QYF9"/>
<accession>G0QYF9</accession>
<reference evidence="13 14" key="1">
    <citation type="submission" date="2011-07" db="EMBL/GenBank/DDBJ databases">
        <authorList>
            <person name="Coyne R."/>
            <person name="Brami D."/>
            <person name="Johnson J."/>
            <person name="Hostetler J."/>
            <person name="Hannick L."/>
            <person name="Clark T."/>
            <person name="Cassidy-Hanley D."/>
            <person name="Inman J."/>
        </authorList>
    </citation>
    <scope>NUCLEOTIDE SEQUENCE [LARGE SCALE GENOMIC DNA]</scope>
    <source>
        <strain evidence="13 14">G5</strain>
    </source>
</reference>
<dbReference type="EC" id="4.2.1.24" evidence="3"/>
<evidence type="ECO:0000256" key="3">
    <source>
        <dbReference type="ARBA" id="ARBA00012053"/>
    </source>
</evidence>
<feature type="binding site" evidence="11">
    <location>
        <position position="214"/>
    </location>
    <ligand>
        <name>5-aminolevulinate</name>
        <dbReference type="ChEBI" id="CHEBI:356416"/>
        <label>1</label>
    </ligand>
</feature>
<dbReference type="OrthoDB" id="1530at2759"/>
<dbReference type="NCBIfam" id="NF006762">
    <property type="entry name" value="PRK09283.1"/>
    <property type="match status" value="1"/>
</dbReference>
<keyword evidence="4" id="KW-0350">Heme biosynthesis</keyword>
<dbReference type="PANTHER" id="PTHR11458:SF0">
    <property type="entry name" value="DELTA-AMINOLEVULINIC ACID DEHYDRATASE"/>
    <property type="match status" value="1"/>
</dbReference>